<proteinExistence type="predicted"/>
<dbReference type="AlphaFoldDB" id="A0A1M5LAL8"/>
<evidence type="ECO:0000313" key="2">
    <source>
        <dbReference type="Proteomes" id="UP000184501"/>
    </source>
</evidence>
<gene>
    <name evidence="1" type="ORF">SAMN05444320_11144</name>
</gene>
<dbReference type="RefSeq" id="WP_083960202.1">
    <property type="nucleotide sequence ID" value="NZ_FQVN01000011.1"/>
</dbReference>
<reference evidence="1 2" key="1">
    <citation type="submission" date="2016-11" db="EMBL/GenBank/DDBJ databases">
        <authorList>
            <person name="Jaros S."/>
            <person name="Januszkiewicz K."/>
            <person name="Wedrychowicz H."/>
        </authorList>
    </citation>
    <scope>NUCLEOTIDE SEQUENCE [LARGE SCALE GENOMIC DNA]</scope>
    <source>
        <strain evidence="1 2">DSM 44523</strain>
    </source>
</reference>
<dbReference type="EMBL" id="FQVN01000011">
    <property type="protein sequence ID" value="SHG62036.1"/>
    <property type="molecule type" value="Genomic_DNA"/>
</dbReference>
<evidence type="ECO:0000313" key="1">
    <source>
        <dbReference type="EMBL" id="SHG62036.1"/>
    </source>
</evidence>
<dbReference type="OrthoDB" id="3393162at2"/>
<dbReference type="Proteomes" id="UP000184501">
    <property type="component" value="Unassembled WGS sequence"/>
</dbReference>
<protein>
    <submittedName>
        <fullName evidence="1">Uncharacterized protein</fullName>
    </submittedName>
</protein>
<keyword evidence="2" id="KW-1185">Reference proteome</keyword>
<organism evidence="1 2">
    <name type="scientific">Streptoalloteichus hindustanus</name>
    <dbReference type="NCBI Taxonomy" id="2017"/>
    <lineage>
        <taxon>Bacteria</taxon>
        <taxon>Bacillati</taxon>
        <taxon>Actinomycetota</taxon>
        <taxon>Actinomycetes</taxon>
        <taxon>Pseudonocardiales</taxon>
        <taxon>Pseudonocardiaceae</taxon>
        <taxon>Streptoalloteichus</taxon>
    </lineage>
</organism>
<name>A0A1M5LAL8_STRHI</name>
<sequence>MHDDEGRAIVSRAVREYHEVVPVQLWDLDMLSDRAWRRWRSFSRRHGRRVSHAARVEDLAKGLRDAFEPDPRLVGREMVEYRALAEAVCVALRDAVEASTKDSGAVEGRSVE</sequence>
<accession>A0A1M5LAL8</accession>